<gene>
    <name evidence="2" type="ORF">DPMN_147588</name>
</gene>
<feature type="region of interest" description="Disordered" evidence="1">
    <location>
        <begin position="1"/>
        <end position="56"/>
    </location>
</feature>
<dbReference type="Proteomes" id="UP000828390">
    <property type="component" value="Unassembled WGS sequence"/>
</dbReference>
<protein>
    <submittedName>
        <fullName evidence="2">Uncharacterized protein</fullName>
    </submittedName>
</protein>
<keyword evidence="3" id="KW-1185">Reference proteome</keyword>
<reference evidence="2" key="2">
    <citation type="submission" date="2020-11" db="EMBL/GenBank/DDBJ databases">
        <authorList>
            <person name="McCartney M.A."/>
            <person name="Auch B."/>
            <person name="Kono T."/>
            <person name="Mallez S."/>
            <person name="Becker A."/>
            <person name="Gohl D.M."/>
            <person name="Silverstein K.A.T."/>
            <person name="Koren S."/>
            <person name="Bechman K.B."/>
            <person name="Herman A."/>
            <person name="Abrahante J.E."/>
            <person name="Garbe J."/>
        </authorList>
    </citation>
    <scope>NUCLEOTIDE SEQUENCE</scope>
    <source>
        <strain evidence="2">Duluth1</strain>
        <tissue evidence="2">Whole animal</tissue>
    </source>
</reference>
<name>A0A9D4J348_DREPO</name>
<evidence type="ECO:0000313" key="3">
    <source>
        <dbReference type="Proteomes" id="UP000828390"/>
    </source>
</evidence>
<proteinExistence type="predicted"/>
<organism evidence="2 3">
    <name type="scientific">Dreissena polymorpha</name>
    <name type="common">Zebra mussel</name>
    <name type="synonym">Mytilus polymorpha</name>
    <dbReference type="NCBI Taxonomy" id="45954"/>
    <lineage>
        <taxon>Eukaryota</taxon>
        <taxon>Metazoa</taxon>
        <taxon>Spiralia</taxon>
        <taxon>Lophotrochozoa</taxon>
        <taxon>Mollusca</taxon>
        <taxon>Bivalvia</taxon>
        <taxon>Autobranchia</taxon>
        <taxon>Heteroconchia</taxon>
        <taxon>Euheterodonta</taxon>
        <taxon>Imparidentia</taxon>
        <taxon>Neoheterodontei</taxon>
        <taxon>Myida</taxon>
        <taxon>Dreissenoidea</taxon>
        <taxon>Dreissenidae</taxon>
        <taxon>Dreissena</taxon>
    </lineage>
</organism>
<comment type="caution">
    <text evidence="2">The sequence shown here is derived from an EMBL/GenBank/DDBJ whole genome shotgun (WGS) entry which is preliminary data.</text>
</comment>
<feature type="compositionally biased region" description="Basic and acidic residues" evidence="1">
    <location>
        <begin position="33"/>
        <end position="56"/>
    </location>
</feature>
<evidence type="ECO:0000256" key="1">
    <source>
        <dbReference type="SAM" id="MobiDB-lite"/>
    </source>
</evidence>
<accession>A0A9D4J348</accession>
<dbReference type="AlphaFoldDB" id="A0A9D4J348"/>
<sequence length="105" mass="12095">MANRTQQVRQVARPRKRAQPPVFGGKPSETDDAPQRKRLEGTKHRNRPEEKRIRLDHQNVPGSLDLAELVMEETMDLTNVNTLLELLHNKKKQLEDVSDTCSILM</sequence>
<reference evidence="2" key="1">
    <citation type="journal article" date="2019" name="bioRxiv">
        <title>The Genome of the Zebra Mussel, Dreissena polymorpha: A Resource for Invasive Species Research.</title>
        <authorList>
            <person name="McCartney M.A."/>
            <person name="Auch B."/>
            <person name="Kono T."/>
            <person name="Mallez S."/>
            <person name="Zhang Y."/>
            <person name="Obille A."/>
            <person name="Becker A."/>
            <person name="Abrahante J.E."/>
            <person name="Garbe J."/>
            <person name="Badalamenti J.P."/>
            <person name="Herman A."/>
            <person name="Mangelson H."/>
            <person name="Liachko I."/>
            <person name="Sullivan S."/>
            <person name="Sone E.D."/>
            <person name="Koren S."/>
            <person name="Silverstein K.A.T."/>
            <person name="Beckman K.B."/>
            <person name="Gohl D.M."/>
        </authorList>
    </citation>
    <scope>NUCLEOTIDE SEQUENCE</scope>
    <source>
        <strain evidence="2">Duluth1</strain>
        <tissue evidence="2">Whole animal</tissue>
    </source>
</reference>
<dbReference type="EMBL" id="JAIWYP010000007">
    <property type="protein sequence ID" value="KAH3794058.1"/>
    <property type="molecule type" value="Genomic_DNA"/>
</dbReference>
<evidence type="ECO:0000313" key="2">
    <source>
        <dbReference type="EMBL" id="KAH3794058.1"/>
    </source>
</evidence>